<evidence type="ECO:0000313" key="2">
    <source>
        <dbReference type="Proteomes" id="UP000176037"/>
    </source>
</evidence>
<sequence>MSAILTALIVSASLSGCVINVGGHSSADYHGDVTKVFGGIDIGENRQSGDLTTVNGNISLRDNVTAEELTTVNGSVTIGDFCEIDGVTVVNGDIEAGKMLVSHDGMESVNGDISLAPGARVDGSLTSVNGDISVADIQLTGSIETANGDIMITGNSLIKGDIVYDDPENNDSHSTPELTIDESVQLDGEIILKRDVVLHIPATMQSKVRYQSTAM</sequence>
<dbReference type="InterPro" id="IPR011004">
    <property type="entry name" value="Trimer_LpxA-like_sf"/>
</dbReference>
<gene>
    <name evidence="1" type="ORF">BFC17_18275</name>
</gene>
<comment type="caution">
    <text evidence="1">The sequence shown here is derived from an EMBL/GenBank/DDBJ whole genome shotgun (WGS) entry which is preliminary data.</text>
</comment>
<dbReference type="Proteomes" id="UP000176037">
    <property type="component" value="Unassembled WGS sequence"/>
</dbReference>
<organism evidence="1 2">
    <name type="scientific">Alteromonas lipolytica</name>
    <dbReference type="NCBI Taxonomy" id="1856405"/>
    <lineage>
        <taxon>Bacteria</taxon>
        <taxon>Pseudomonadati</taxon>
        <taxon>Pseudomonadota</taxon>
        <taxon>Gammaproteobacteria</taxon>
        <taxon>Alteromonadales</taxon>
        <taxon>Alteromonadaceae</taxon>
        <taxon>Alteromonas/Salinimonas group</taxon>
        <taxon>Alteromonas</taxon>
    </lineage>
</organism>
<name>A0A1E8FER5_9ALTE</name>
<proteinExistence type="predicted"/>
<protein>
    <submittedName>
        <fullName evidence="1">Uncharacterized protein</fullName>
    </submittedName>
</protein>
<evidence type="ECO:0000313" key="1">
    <source>
        <dbReference type="EMBL" id="OFI34425.1"/>
    </source>
</evidence>
<dbReference type="AlphaFoldDB" id="A0A1E8FER5"/>
<dbReference type="SUPFAM" id="SSF51161">
    <property type="entry name" value="Trimeric LpxA-like enzymes"/>
    <property type="match status" value="1"/>
</dbReference>
<dbReference type="EMBL" id="MJIC01000013">
    <property type="protein sequence ID" value="OFI34425.1"/>
    <property type="molecule type" value="Genomic_DNA"/>
</dbReference>
<dbReference type="Gene3D" id="2.160.10.10">
    <property type="entry name" value="Hexapeptide repeat proteins"/>
    <property type="match status" value="1"/>
</dbReference>
<accession>A0A1E8FER5</accession>
<reference evidence="1 2" key="1">
    <citation type="submission" date="2016-09" db="EMBL/GenBank/DDBJ databases">
        <title>Alteromonas lipolytica, a new species isolated from sea water.</title>
        <authorList>
            <person name="Wu Y.-H."/>
            <person name="Cheng H."/>
            <person name="Xu X.-W."/>
        </authorList>
    </citation>
    <scope>NUCLEOTIDE SEQUENCE [LARGE SCALE GENOMIC DNA]</scope>
    <source>
        <strain evidence="1 2">JW12</strain>
    </source>
</reference>
<dbReference type="STRING" id="1856405.BFC17_18275"/>
<keyword evidence="2" id="KW-1185">Reference proteome</keyword>